<organism evidence="6 7">
    <name type="scientific">Hydra vulgaris</name>
    <name type="common">Hydra</name>
    <name type="synonym">Hydra attenuata</name>
    <dbReference type="NCBI Taxonomy" id="6087"/>
    <lineage>
        <taxon>Eukaryota</taxon>
        <taxon>Metazoa</taxon>
        <taxon>Cnidaria</taxon>
        <taxon>Hydrozoa</taxon>
        <taxon>Hydroidolina</taxon>
        <taxon>Anthoathecata</taxon>
        <taxon>Aplanulata</taxon>
        <taxon>Hydridae</taxon>
        <taxon>Hydra</taxon>
    </lineage>
</organism>
<feature type="domain" description="TELO2 ARM repeat" evidence="5">
    <location>
        <begin position="337"/>
        <end position="443"/>
    </location>
</feature>
<dbReference type="Proteomes" id="UP001652625">
    <property type="component" value="Chromosome 10"/>
</dbReference>
<dbReference type="SUPFAM" id="SSF48371">
    <property type="entry name" value="ARM repeat"/>
    <property type="match status" value="1"/>
</dbReference>
<comment type="subcellular location">
    <subcellularLocation>
        <location evidence="1">Cytoplasm</location>
    </subcellularLocation>
</comment>
<proteinExistence type="inferred from homology"/>
<dbReference type="Gene3D" id="1.25.40.720">
    <property type="entry name" value="Telomere length regulation protein 2, C-terminal domain"/>
    <property type="match status" value="2"/>
</dbReference>
<dbReference type="InterPro" id="IPR038528">
    <property type="entry name" value="TEL2_C_sf"/>
</dbReference>
<name>A0ABM4CP22_HYDVU</name>
<evidence type="ECO:0000313" key="7">
    <source>
        <dbReference type="RefSeq" id="XP_065663590.1"/>
    </source>
</evidence>
<protein>
    <submittedName>
        <fullName evidence="7 8">Telomere length regulation protein TEL2 homolog isoform X2</fullName>
    </submittedName>
</protein>
<evidence type="ECO:0000259" key="4">
    <source>
        <dbReference type="Pfam" id="PF10193"/>
    </source>
</evidence>
<evidence type="ECO:0000256" key="1">
    <source>
        <dbReference type="ARBA" id="ARBA00004496"/>
    </source>
</evidence>
<comment type="similarity">
    <text evidence="2">Belongs to the TEL2 family.</text>
</comment>
<evidence type="ECO:0000256" key="2">
    <source>
        <dbReference type="ARBA" id="ARBA00006133"/>
    </source>
</evidence>
<evidence type="ECO:0000313" key="8">
    <source>
        <dbReference type="RefSeq" id="XP_065663591.1"/>
    </source>
</evidence>
<dbReference type="PANTHER" id="PTHR15830:SF10">
    <property type="entry name" value="TELOMERE LENGTH REGULATION PROTEIN TEL2 HOMOLOG"/>
    <property type="match status" value="1"/>
</dbReference>
<feature type="domain" description="Telomere length regulation protein conserved" evidence="4">
    <location>
        <begin position="528"/>
        <end position="636"/>
    </location>
</feature>
<evidence type="ECO:0000259" key="5">
    <source>
        <dbReference type="Pfam" id="PF25320"/>
    </source>
</evidence>
<gene>
    <name evidence="7 8" type="primary">LOC101237927</name>
</gene>
<dbReference type="InterPro" id="IPR057348">
    <property type="entry name" value="TELO2_ARM"/>
</dbReference>
<dbReference type="InterPro" id="IPR016024">
    <property type="entry name" value="ARM-type_fold"/>
</dbReference>
<evidence type="ECO:0000256" key="3">
    <source>
        <dbReference type="ARBA" id="ARBA00022490"/>
    </source>
</evidence>
<dbReference type="Pfam" id="PF10193">
    <property type="entry name" value="Telomere_reg-2"/>
    <property type="match status" value="1"/>
</dbReference>
<sequence>MQTNFNLLIIEKVFQDCTTIDAFVSSVNELLSILKGGVDNTELVLFKSINLESVKEVFFTYRLKEIYKCIFIATNKVNCLKSSYRFLNELNKEIVKVCPKYILICFLEMLSDERHPAIQSCIANLIGSLFENNYLFSLIWNECLLVPISVVNNTSIFEQKVNEWWDDILKVLVSVPDRVANILKHKTNNIFLPNVYFFNLSEVVLEILRKIHEFLQNSRDCSLGFLSRLVGKICIVGYAEILYKNVLPFISIWVCESPLWRRICSKLFINIPDPALDAVIEPLIRNCHNSDILSALFGNSILSKPVLKFLLTHKYFFVRTYENDTTLLILIKYLAGNEANESIFKEVLIKTIDIWGKRSSIKHSSYAQHLYLSKCILISLGCLNEKQRNLWRSEMVLKMMDGVPAHLESPDSKLHQLGMIVAESLTHVLDREKHLKFDLERTDEVKYLCELANDPENAIRSKISNSKKFEKDLSYTFDPINIETTNHTKSFDPIKVESSEELDSDDDLIPINPNNEELEENVNGVKPPRYLRDCITGLRSKEEPNHIEASLKALEKLVQSEPGDLSDVCVELVQILIHLEDQFCISNFIEMKMASLVSICVKCPIKVAQYLSHEFYEENYSITQRITILEVIASAATKLSKPLSDDPDSFREHLMPLPHLQIENKIAEWRLVVDERIKTKTKRKVGHNNKSVTVHLNRFNEVAGYFFFPLLNKFGVKIKTLDMLGDDSFILGKFIYTLAIVLMAAQNLPITELMGHQLLELVWTLRFHREAFVRQSVLFALSMVVMNMSTQAMFTKLHVEMCEAKEWLTGLLNHELNTECRTLAVSCLHLMQRRINQEMPNGLL</sequence>
<dbReference type="PANTHER" id="PTHR15830">
    <property type="entry name" value="TELOMERE LENGTH REGULATION PROTEIN TEL2 FAMILY MEMBER"/>
    <property type="match status" value="1"/>
</dbReference>
<dbReference type="InterPro" id="IPR019337">
    <property type="entry name" value="Telomere_length_regulation_dom"/>
</dbReference>
<dbReference type="Pfam" id="PF25320">
    <property type="entry name" value="TELO2_ARM"/>
    <property type="match status" value="1"/>
</dbReference>
<dbReference type="GeneID" id="101237927"/>
<evidence type="ECO:0000313" key="6">
    <source>
        <dbReference type="Proteomes" id="UP001652625"/>
    </source>
</evidence>
<accession>A0ABM4CP22</accession>
<keyword evidence="3" id="KW-0963">Cytoplasm</keyword>
<reference evidence="7 8" key="1">
    <citation type="submission" date="2025-05" db="UniProtKB">
        <authorList>
            <consortium name="RefSeq"/>
        </authorList>
    </citation>
    <scope>IDENTIFICATION</scope>
</reference>
<dbReference type="RefSeq" id="XP_065663591.1">
    <property type="nucleotide sequence ID" value="XM_065807519.1"/>
</dbReference>
<keyword evidence="6" id="KW-1185">Reference proteome</keyword>
<dbReference type="InterPro" id="IPR051970">
    <property type="entry name" value="TEL2_Regulation"/>
</dbReference>
<dbReference type="RefSeq" id="XP_065663590.1">
    <property type="nucleotide sequence ID" value="XM_065807518.1"/>
</dbReference>